<reference evidence="1 2" key="1">
    <citation type="submission" date="2018-01" db="EMBL/GenBank/DDBJ databases">
        <title>Genome sequence of Iodobacter sp. strain PCH194 isolated from Indian Trans-Himalaya.</title>
        <authorList>
            <person name="Kumar V."/>
            <person name="Thakur V."/>
            <person name="Kumar S."/>
            <person name="Singh D."/>
        </authorList>
    </citation>
    <scope>NUCLEOTIDE SEQUENCE [LARGE SCALE GENOMIC DNA]</scope>
    <source>
        <strain evidence="1 2">PCH194</strain>
    </source>
</reference>
<protein>
    <submittedName>
        <fullName evidence="1">Uncharacterized protein</fullName>
    </submittedName>
</protein>
<keyword evidence="2" id="KW-1185">Reference proteome</keyword>
<organism evidence="1 2">
    <name type="scientific">Iodobacter fluviatilis</name>
    <dbReference type="NCBI Taxonomy" id="537"/>
    <lineage>
        <taxon>Bacteria</taxon>
        <taxon>Pseudomonadati</taxon>
        <taxon>Pseudomonadota</taxon>
        <taxon>Betaproteobacteria</taxon>
        <taxon>Neisseriales</taxon>
        <taxon>Chitinibacteraceae</taxon>
        <taxon>Iodobacter</taxon>
    </lineage>
</organism>
<dbReference type="KEGG" id="ifl:C1H71_00420"/>
<evidence type="ECO:0000313" key="2">
    <source>
        <dbReference type="Proteomes" id="UP000515917"/>
    </source>
</evidence>
<gene>
    <name evidence="1" type="ORF">C1H71_00420</name>
</gene>
<dbReference type="RefSeq" id="WP_130104800.1">
    <property type="nucleotide sequence ID" value="NZ_CP025781.1"/>
</dbReference>
<name>A0A7G3G4J4_9NEIS</name>
<accession>A0A7G3G4J4</accession>
<dbReference type="EMBL" id="CP025781">
    <property type="protein sequence ID" value="QBC42171.1"/>
    <property type="molecule type" value="Genomic_DNA"/>
</dbReference>
<proteinExistence type="predicted"/>
<sequence>MDFIHEEILLAAARMASLDKMSAEETIAVIFRAIDHEMMGPDGQSFNPARIDGVGMAIYAAMFDYPFSLIETPDDGLFWRARIPKHGFSPPFEQLLNAGKTRVELCRKEQTKRLEPL</sequence>
<dbReference type="AlphaFoldDB" id="A0A7G3G4J4"/>
<dbReference type="Proteomes" id="UP000515917">
    <property type="component" value="Chromosome"/>
</dbReference>
<evidence type="ECO:0000313" key="1">
    <source>
        <dbReference type="EMBL" id="QBC42171.1"/>
    </source>
</evidence>